<reference evidence="2 3" key="1">
    <citation type="submission" date="2018-09" db="EMBL/GenBank/DDBJ databases">
        <title>Genomic Encyclopedia of Archaeal and Bacterial Type Strains, Phase II (KMG-II): from individual species to whole genera.</title>
        <authorList>
            <person name="Goeker M."/>
        </authorList>
    </citation>
    <scope>NUCLEOTIDE SEQUENCE [LARGE SCALE GENOMIC DNA]</scope>
    <source>
        <strain evidence="2 3">DSM 11458</strain>
    </source>
</reference>
<gene>
    <name evidence="2" type="ORF">C8N30_2240</name>
</gene>
<feature type="domain" description="DUF927" evidence="1">
    <location>
        <begin position="21"/>
        <end position="294"/>
    </location>
</feature>
<organism evidence="2 3">
    <name type="scientific">Sulfitobacter guttiformis</name>
    <dbReference type="NCBI Taxonomy" id="74349"/>
    <lineage>
        <taxon>Bacteria</taxon>
        <taxon>Pseudomonadati</taxon>
        <taxon>Pseudomonadota</taxon>
        <taxon>Alphaproteobacteria</taxon>
        <taxon>Rhodobacterales</taxon>
        <taxon>Roseobacteraceae</taxon>
        <taxon>Sulfitobacter</taxon>
    </lineage>
</organism>
<protein>
    <submittedName>
        <fullName evidence="2">Uncharacterized protein DUF927</fullName>
    </submittedName>
</protein>
<dbReference type="AlphaFoldDB" id="A0A420DTL3"/>
<dbReference type="EMBL" id="RAQK01000001">
    <property type="protein sequence ID" value="RKE97626.1"/>
    <property type="molecule type" value="Genomic_DNA"/>
</dbReference>
<evidence type="ECO:0000259" key="1">
    <source>
        <dbReference type="Pfam" id="PF06048"/>
    </source>
</evidence>
<proteinExistence type="predicted"/>
<dbReference type="RefSeq" id="WP_025061015.1">
    <property type="nucleotide sequence ID" value="NZ_RAQK01000001.1"/>
</dbReference>
<sequence>MLDDSIKHPQQTSALPSPFFKRSDGIYLAKILKDNEEIEVWLCADISVVGDACDGSGKNWGRIIDFSDRSGASHRLFLTLADLTGAPNKVLGRLSDHGLRFNRCKAAREGILDLLNEWPTEQRFLVTNKPGWASAACDAFIMDASRIIGNPRVHFMGDTTDISTGSASCGNVDAWKAEVGLKCVGNPVLIASVSLAFCGPLLDMLCIDSFGLHLRGSSSCGKSTALNVAISVWGGPERMSSWRTTANALEPTAASMNSTLLALDELGQVSGKDAFDAAYTLGNGQGKRRANAAGRGTPPLRWRVPVLSSGEITLAEKIAESGQKTMTGQEVRIIDVAADAGKFGAFEEIHSAISPAQFAEHLKASAKNTYGLAGPIFVTKYLEKSEGWKSGLHDKVDRIAKLFLSELTEPADGPIQRVAANFALIATAGELASLWGITGWPKGAAIEAARQLFKAWVDRHLAVTNTAELVWLPKLEVFLGGAIGSGVFAADASAMQNEFGFWTDTFVFLNDLAWSKAFGPTHQTEAAKALAELGILGKDGKHFRAKIPRTLGNRERLYRLRMSLLGAEVRLQMTATESSTHHTTT</sequence>
<dbReference type="STRING" id="1443111.Z949_306"/>
<comment type="caution">
    <text evidence="2">The sequence shown here is derived from an EMBL/GenBank/DDBJ whole genome shotgun (WGS) entry which is preliminary data.</text>
</comment>
<evidence type="ECO:0000313" key="3">
    <source>
        <dbReference type="Proteomes" id="UP000284407"/>
    </source>
</evidence>
<accession>A0A420DTL3</accession>
<name>A0A420DTL3_9RHOB</name>
<keyword evidence="3" id="KW-1185">Reference proteome</keyword>
<dbReference type="InterPro" id="IPR009270">
    <property type="entry name" value="DUF927"/>
</dbReference>
<evidence type="ECO:0000313" key="2">
    <source>
        <dbReference type="EMBL" id="RKE97626.1"/>
    </source>
</evidence>
<dbReference type="OrthoDB" id="784829at2"/>
<dbReference type="Proteomes" id="UP000284407">
    <property type="component" value="Unassembled WGS sequence"/>
</dbReference>
<dbReference type="Pfam" id="PF06048">
    <property type="entry name" value="DUF927"/>
    <property type="match status" value="1"/>
</dbReference>